<evidence type="ECO:0000313" key="4">
    <source>
        <dbReference type="Proteomes" id="UP000054632"/>
    </source>
</evidence>
<name>A0A0V1IRL2_TRIPS</name>
<sequence>MHICSECMSEHDVKDNKESFDSNTANDSRPCSCCIVKTEQEDRPYCFSRLALESYWEKPKDRLRKPCVAAVKVSAPIVKKESYTSDNHVRHVKQEYVRQAYVRPAYVKQEYVKPEDVKQEYFKQEYVKPEDVKQEYIKQEYVKPEDVKQEYIKQEYVVKQEDVEQEYVKHEEFDRGDFVKVEPVSPPYTSFYSAIASPVRHIVVKEEPDCAVESSTISRQHIHQQHSLPQSHLKVKVEVDKDGELIKTEGASALPLSIPSSFEMQPWIDIDIEENEDSRKAQQLIENWDYMVQQMCVSRIRFYAEYRLLNREVRKHEALVMAVRREVAEQRMRLAISQAAVRETEAYLKEKDLSIRDDGMDL</sequence>
<reference evidence="4 5" key="1">
    <citation type="submission" date="2015-01" db="EMBL/GenBank/DDBJ databases">
        <title>Evolution of Trichinella species and genotypes.</title>
        <authorList>
            <person name="Korhonen P.K."/>
            <person name="Edoardo P."/>
            <person name="Giuseppe L.R."/>
            <person name="Gasser R.B."/>
        </authorList>
    </citation>
    <scope>NUCLEOTIDE SEQUENCE [LARGE SCALE GENOMIC DNA]</scope>
    <source>
        <strain evidence="1">ISS13</strain>
        <strain evidence="3">ISS176</strain>
        <strain evidence="2">ISS588</strain>
    </source>
</reference>
<dbReference type="EMBL" id="JYDV01000199">
    <property type="protein sequence ID" value="KRZ25394.1"/>
    <property type="molecule type" value="Genomic_DNA"/>
</dbReference>
<comment type="caution">
    <text evidence="3">The sequence shown here is derived from an EMBL/GenBank/DDBJ whole genome shotgun (WGS) entry which is preliminary data.</text>
</comment>
<evidence type="ECO:0000313" key="1">
    <source>
        <dbReference type="EMBL" id="KRY67823.1"/>
    </source>
</evidence>
<protein>
    <submittedName>
        <fullName evidence="3">Uncharacterized protein</fullName>
    </submittedName>
</protein>
<dbReference type="EMBL" id="JYDS01000358">
    <property type="protein sequence ID" value="KRZ10938.1"/>
    <property type="molecule type" value="Genomic_DNA"/>
</dbReference>
<evidence type="ECO:0000313" key="2">
    <source>
        <dbReference type="EMBL" id="KRZ10938.1"/>
    </source>
</evidence>
<dbReference type="AlphaFoldDB" id="A0A0V1IRL2"/>
<keyword evidence="5" id="KW-1185">Reference proteome</keyword>
<dbReference type="Proteomes" id="UP000054632">
    <property type="component" value="Unassembled WGS sequence"/>
</dbReference>
<evidence type="ECO:0000313" key="5">
    <source>
        <dbReference type="Proteomes" id="UP000054805"/>
    </source>
</evidence>
<evidence type="ECO:0000313" key="6">
    <source>
        <dbReference type="Proteomes" id="UP000054826"/>
    </source>
</evidence>
<organism evidence="3 6">
    <name type="scientific">Trichinella pseudospiralis</name>
    <name type="common">Parasitic roundworm</name>
    <dbReference type="NCBI Taxonomy" id="6337"/>
    <lineage>
        <taxon>Eukaryota</taxon>
        <taxon>Metazoa</taxon>
        <taxon>Ecdysozoa</taxon>
        <taxon>Nematoda</taxon>
        <taxon>Enoplea</taxon>
        <taxon>Dorylaimia</taxon>
        <taxon>Trichinellida</taxon>
        <taxon>Trichinellidae</taxon>
        <taxon>Trichinella</taxon>
    </lineage>
</organism>
<dbReference type="Proteomes" id="UP000054805">
    <property type="component" value="Unassembled WGS sequence"/>
</dbReference>
<accession>A0A0V1IRL2</accession>
<dbReference type="Proteomes" id="UP000054826">
    <property type="component" value="Unassembled WGS sequence"/>
</dbReference>
<dbReference type="EMBL" id="JYDR01000126">
    <property type="protein sequence ID" value="KRY67823.1"/>
    <property type="molecule type" value="Genomic_DNA"/>
</dbReference>
<evidence type="ECO:0000313" key="3">
    <source>
        <dbReference type="EMBL" id="KRZ25394.1"/>
    </source>
</evidence>
<gene>
    <name evidence="1" type="ORF">T4A_6338</name>
    <name evidence="2" type="ORF">T4B_14168</name>
    <name evidence="3" type="ORF">T4C_5479</name>
</gene>
<proteinExistence type="predicted"/>